<keyword evidence="2" id="KW-1185">Reference proteome</keyword>
<accession>A0A0N4WAA4</accession>
<proteinExistence type="predicted"/>
<dbReference type="EMBL" id="UZAF01016633">
    <property type="protein sequence ID" value="VDO31449.1"/>
    <property type="molecule type" value="Genomic_DNA"/>
</dbReference>
<gene>
    <name evidence="1" type="ORF">HPLM_LOCUS7291</name>
</gene>
<evidence type="ECO:0000313" key="1">
    <source>
        <dbReference type="EMBL" id="VDO31449.1"/>
    </source>
</evidence>
<dbReference type="AlphaFoldDB" id="A0A0N4WAA4"/>
<organism evidence="3">
    <name type="scientific">Haemonchus placei</name>
    <name type="common">Barber's pole worm</name>
    <dbReference type="NCBI Taxonomy" id="6290"/>
    <lineage>
        <taxon>Eukaryota</taxon>
        <taxon>Metazoa</taxon>
        <taxon>Ecdysozoa</taxon>
        <taxon>Nematoda</taxon>
        <taxon>Chromadorea</taxon>
        <taxon>Rhabditida</taxon>
        <taxon>Rhabditina</taxon>
        <taxon>Rhabditomorpha</taxon>
        <taxon>Strongyloidea</taxon>
        <taxon>Trichostrongylidae</taxon>
        <taxon>Haemonchus</taxon>
    </lineage>
</organism>
<dbReference type="WBParaSite" id="HPLM_0000729901-mRNA-1">
    <property type="protein sequence ID" value="HPLM_0000729901-mRNA-1"/>
    <property type="gene ID" value="HPLM_0000729901"/>
</dbReference>
<sequence length="31" mass="3810">MRTIRRRVVDVFLCYLILLSFIDRHFADALR</sequence>
<evidence type="ECO:0000313" key="2">
    <source>
        <dbReference type="Proteomes" id="UP000268014"/>
    </source>
</evidence>
<name>A0A0N4WAA4_HAEPC</name>
<reference evidence="1 2" key="2">
    <citation type="submission" date="2018-11" db="EMBL/GenBank/DDBJ databases">
        <authorList>
            <consortium name="Pathogen Informatics"/>
        </authorList>
    </citation>
    <scope>NUCLEOTIDE SEQUENCE [LARGE SCALE GENOMIC DNA]</scope>
    <source>
        <strain evidence="1 2">MHpl1</strain>
    </source>
</reference>
<protein>
    <submittedName>
        <fullName evidence="3">DUF2645 family protein</fullName>
    </submittedName>
</protein>
<evidence type="ECO:0000313" key="3">
    <source>
        <dbReference type="WBParaSite" id="HPLM_0000729901-mRNA-1"/>
    </source>
</evidence>
<dbReference type="Proteomes" id="UP000268014">
    <property type="component" value="Unassembled WGS sequence"/>
</dbReference>
<reference evidence="3" key="1">
    <citation type="submission" date="2017-02" db="UniProtKB">
        <authorList>
            <consortium name="WormBaseParasite"/>
        </authorList>
    </citation>
    <scope>IDENTIFICATION</scope>
</reference>